<dbReference type="SMART" id="SM00248">
    <property type="entry name" value="ANK"/>
    <property type="match status" value="8"/>
</dbReference>
<dbReference type="PROSITE" id="PS50088">
    <property type="entry name" value="ANK_REPEAT"/>
    <property type="match status" value="2"/>
</dbReference>
<dbReference type="PRINTS" id="PR00040">
    <property type="entry name" value="HTHMERR"/>
</dbReference>
<organism evidence="5 6">
    <name type="scientific">Lederbergia graminis</name>
    <dbReference type="NCBI Taxonomy" id="735518"/>
    <lineage>
        <taxon>Bacteria</taxon>
        <taxon>Bacillati</taxon>
        <taxon>Bacillota</taxon>
        <taxon>Bacilli</taxon>
        <taxon>Bacillales</taxon>
        <taxon>Bacillaceae</taxon>
        <taxon>Lederbergia</taxon>
    </lineage>
</organism>
<dbReference type="PANTHER" id="PTHR24198">
    <property type="entry name" value="ANKYRIN REPEAT AND PROTEIN KINASE DOMAIN-CONTAINING PROTEIN"/>
    <property type="match status" value="1"/>
</dbReference>
<dbReference type="Gene3D" id="1.25.40.20">
    <property type="entry name" value="Ankyrin repeat-containing domain"/>
    <property type="match status" value="3"/>
</dbReference>
<feature type="repeat" description="ANK" evidence="3">
    <location>
        <begin position="339"/>
        <end position="372"/>
    </location>
</feature>
<dbReference type="PROSITE" id="PS00552">
    <property type="entry name" value="HTH_MERR_1"/>
    <property type="match status" value="1"/>
</dbReference>
<keyword evidence="1" id="KW-0677">Repeat</keyword>
<sequence length="558" mass="62687">MGRIKYYRTGEFARKAGVTKRALRYYDRIGLLHPSYRTETDHRLYSDEDFIKLQQIVTLKFIGFSLDQIKHIITAKDVDVESLLRMQREWLEGKLQDTQLAISAIKEAERAVQFGEKDYLFEKIQNIIGVIEMQSNRNWLNEFLEAAVSGRVDKANTILLANPEIEDLNIYSAVVLGKADTVRSMLKTDPSLAIQQGGPKQWEPILYLAYSSYLRDIENSDRFVETARILLEAGANPNAFYIVNGPFEQRFSALYGVIGIANNDEVAELLLEAGANPNDGESFYHAVEFRNIKSLDLLYKYGVDINGGNAFFHKLDYEDPEGILWFLENGVDLNITIGNGNTPLHWAIYRRRSIKTIKLIIEYGANINAERSDNKTPYAIAIRFGYLEAAELLREKGANVEIDIIDQFLGACATEDKVKADLIFQENPNLLSNLTQADKEMLIEFAQLNMKETVRMLLHYGFDKQTKMFGGTALHYATWLGMADMVNLLLEYGFSVEEKNGYGGTALGSAIHGSIHSNADGDFGAVVKALIDAGAEVPAKADGSKEVFKILLEHGAEE</sequence>
<dbReference type="CDD" id="cd01106">
    <property type="entry name" value="HTH_TipAL-Mta"/>
    <property type="match status" value="1"/>
</dbReference>
<evidence type="ECO:0000313" key="6">
    <source>
        <dbReference type="Proteomes" id="UP001596147"/>
    </source>
</evidence>
<comment type="caution">
    <text evidence="5">The sequence shown here is derived from an EMBL/GenBank/DDBJ whole genome shotgun (WGS) entry which is preliminary data.</text>
</comment>
<dbReference type="PROSITE" id="PS50297">
    <property type="entry name" value="ANK_REP_REGION"/>
    <property type="match status" value="2"/>
</dbReference>
<evidence type="ECO:0000313" key="5">
    <source>
        <dbReference type="EMBL" id="MFC5465124.1"/>
    </source>
</evidence>
<dbReference type="Pfam" id="PF13411">
    <property type="entry name" value="MerR_1"/>
    <property type="match status" value="1"/>
</dbReference>
<dbReference type="PANTHER" id="PTHR24198:SF165">
    <property type="entry name" value="ANKYRIN REPEAT-CONTAINING PROTEIN-RELATED"/>
    <property type="match status" value="1"/>
</dbReference>
<evidence type="ECO:0000256" key="2">
    <source>
        <dbReference type="ARBA" id="ARBA00023043"/>
    </source>
</evidence>
<keyword evidence="2 3" id="KW-0040">ANK repeat</keyword>
<proteinExistence type="predicted"/>
<dbReference type="InterPro" id="IPR009061">
    <property type="entry name" value="DNA-bd_dom_put_sf"/>
</dbReference>
<dbReference type="SUPFAM" id="SSF48403">
    <property type="entry name" value="Ankyrin repeat"/>
    <property type="match status" value="1"/>
</dbReference>
<dbReference type="PROSITE" id="PS50937">
    <property type="entry name" value="HTH_MERR_2"/>
    <property type="match status" value="1"/>
</dbReference>
<dbReference type="EMBL" id="JBHSMC010000014">
    <property type="protein sequence ID" value="MFC5465124.1"/>
    <property type="molecule type" value="Genomic_DNA"/>
</dbReference>
<dbReference type="InterPro" id="IPR002110">
    <property type="entry name" value="Ankyrin_rpt"/>
</dbReference>
<evidence type="ECO:0000256" key="1">
    <source>
        <dbReference type="ARBA" id="ARBA00022737"/>
    </source>
</evidence>
<accession>A0ABW0LGR9</accession>
<dbReference type="InterPro" id="IPR036770">
    <property type="entry name" value="Ankyrin_rpt-contain_sf"/>
</dbReference>
<dbReference type="RefSeq" id="WP_382351023.1">
    <property type="nucleotide sequence ID" value="NZ_JBHSMC010000014.1"/>
</dbReference>
<dbReference type="Pfam" id="PF12796">
    <property type="entry name" value="Ank_2"/>
    <property type="match status" value="2"/>
</dbReference>
<dbReference type="Gene3D" id="1.10.1660.10">
    <property type="match status" value="1"/>
</dbReference>
<dbReference type="Proteomes" id="UP001596147">
    <property type="component" value="Unassembled WGS sequence"/>
</dbReference>
<dbReference type="SUPFAM" id="SSF46955">
    <property type="entry name" value="Putative DNA-binding domain"/>
    <property type="match status" value="1"/>
</dbReference>
<protein>
    <submittedName>
        <fullName evidence="5">Ankyrin repeat domain-containing protein</fullName>
    </submittedName>
</protein>
<evidence type="ECO:0000259" key="4">
    <source>
        <dbReference type="PROSITE" id="PS50937"/>
    </source>
</evidence>
<evidence type="ECO:0000256" key="3">
    <source>
        <dbReference type="PROSITE-ProRule" id="PRU00023"/>
    </source>
</evidence>
<keyword evidence="6" id="KW-1185">Reference proteome</keyword>
<reference evidence="6" key="1">
    <citation type="journal article" date="2019" name="Int. J. Syst. Evol. Microbiol.">
        <title>The Global Catalogue of Microorganisms (GCM) 10K type strain sequencing project: providing services to taxonomists for standard genome sequencing and annotation.</title>
        <authorList>
            <consortium name="The Broad Institute Genomics Platform"/>
            <consortium name="The Broad Institute Genome Sequencing Center for Infectious Disease"/>
            <person name="Wu L."/>
            <person name="Ma J."/>
        </authorList>
    </citation>
    <scope>NUCLEOTIDE SEQUENCE [LARGE SCALE GENOMIC DNA]</scope>
    <source>
        <strain evidence="6">CGMCC 1.12237</strain>
    </source>
</reference>
<feature type="repeat" description="ANK" evidence="3">
    <location>
        <begin position="469"/>
        <end position="501"/>
    </location>
</feature>
<gene>
    <name evidence="5" type="ORF">ACFPM4_10190</name>
</gene>
<dbReference type="InterPro" id="IPR000551">
    <property type="entry name" value="MerR-type_HTH_dom"/>
</dbReference>
<name>A0ABW0LGR9_9BACI</name>
<feature type="domain" description="HTH merR-type" evidence="4">
    <location>
        <begin position="6"/>
        <end position="75"/>
    </location>
</feature>
<dbReference type="SMART" id="SM00422">
    <property type="entry name" value="HTH_MERR"/>
    <property type="match status" value="1"/>
</dbReference>